<feature type="transmembrane region" description="Helical" evidence="6">
    <location>
        <begin position="64"/>
        <end position="86"/>
    </location>
</feature>
<evidence type="ECO:0000256" key="5">
    <source>
        <dbReference type="ARBA" id="ARBA00023136"/>
    </source>
</evidence>
<dbReference type="OrthoDB" id="1526598at2759"/>
<accession>A0A2C9KY17</accession>
<evidence type="ECO:0008006" key="9">
    <source>
        <dbReference type="Google" id="ProtNLM"/>
    </source>
</evidence>
<dbReference type="KEGG" id="bgt:106063007"/>
<dbReference type="VEuPathDB" id="VectorBase:BGLB024867"/>
<dbReference type="PANTHER" id="PTHR24365">
    <property type="entry name" value="TOLL-LIKE RECEPTOR"/>
    <property type="match status" value="1"/>
</dbReference>
<proteinExistence type="predicted"/>
<gene>
    <name evidence="7" type="primary">106063007</name>
</gene>
<keyword evidence="5 6" id="KW-0472">Membrane</keyword>
<dbReference type="Proteomes" id="UP000076420">
    <property type="component" value="Unassembled WGS sequence"/>
</dbReference>
<evidence type="ECO:0000313" key="7">
    <source>
        <dbReference type="EnsemblMetazoa" id="BGLB024867-PA"/>
    </source>
</evidence>
<evidence type="ECO:0000256" key="1">
    <source>
        <dbReference type="ARBA" id="ARBA00004167"/>
    </source>
</evidence>
<dbReference type="SUPFAM" id="SSF52200">
    <property type="entry name" value="Toll/Interleukin receptor TIR domain"/>
    <property type="match status" value="1"/>
</dbReference>
<protein>
    <recommendedName>
        <fullName evidence="9">TIR domain-containing protein</fullName>
    </recommendedName>
</protein>
<dbReference type="VEuPathDB" id="VectorBase:BGLAX_043304"/>
<dbReference type="GO" id="GO:0007165">
    <property type="term" value="P:signal transduction"/>
    <property type="evidence" value="ECO:0007669"/>
    <property type="project" value="TreeGrafter"/>
</dbReference>
<keyword evidence="4 6" id="KW-1133">Transmembrane helix</keyword>
<comment type="subcellular location">
    <subcellularLocation>
        <location evidence="1">Membrane</location>
        <topology evidence="1">Single-pass membrane protein</topology>
    </subcellularLocation>
</comment>
<dbReference type="EnsemblMetazoa" id="BGLB024867-RA">
    <property type="protein sequence ID" value="BGLB024867-PA"/>
    <property type="gene ID" value="BGLB024867"/>
</dbReference>
<name>A0A2C9KY17_BIOGL</name>
<evidence type="ECO:0000256" key="3">
    <source>
        <dbReference type="ARBA" id="ARBA00022729"/>
    </source>
</evidence>
<evidence type="ECO:0000313" key="8">
    <source>
        <dbReference type="Proteomes" id="UP000076420"/>
    </source>
</evidence>
<keyword evidence="3" id="KW-0732">Signal</keyword>
<dbReference type="GO" id="GO:0038023">
    <property type="term" value="F:signaling receptor activity"/>
    <property type="evidence" value="ECO:0007669"/>
    <property type="project" value="TreeGrafter"/>
</dbReference>
<dbReference type="Gene3D" id="3.80.10.10">
    <property type="entry name" value="Ribonuclease Inhibitor"/>
    <property type="match status" value="1"/>
</dbReference>
<evidence type="ECO:0000256" key="4">
    <source>
        <dbReference type="ARBA" id="ARBA00022989"/>
    </source>
</evidence>
<evidence type="ECO:0000256" key="2">
    <source>
        <dbReference type="ARBA" id="ARBA00022692"/>
    </source>
</evidence>
<reference evidence="7" key="1">
    <citation type="submission" date="2020-05" db="UniProtKB">
        <authorList>
            <consortium name="EnsemblMetazoa"/>
        </authorList>
    </citation>
    <scope>IDENTIFICATION</scope>
    <source>
        <strain evidence="7">BB02</strain>
    </source>
</reference>
<sequence>MSNNPIRCDCNNLDFIQWMISSKAFDANFKGYKCQYADSSLKVIQDSYEDTLNRLRFQCADNTIIFLVVLSVTLLMVTAVAGAVMYRFRWRLRYLYYVAYLVVKKKTKDKGREANFLYDVFIAYASEDEEFILESLLPDRKVWSFNSLIFQILCIINF</sequence>
<dbReference type="InterPro" id="IPR032675">
    <property type="entry name" value="LRR_dom_sf"/>
</dbReference>
<dbReference type="AlphaFoldDB" id="A0A2C9KY17"/>
<dbReference type="GO" id="GO:0005886">
    <property type="term" value="C:plasma membrane"/>
    <property type="evidence" value="ECO:0007669"/>
    <property type="project" value="TreeGrafter"/>
</dbReference>
<evidence type="ECO:0000256" key="6">
    <source>
        <dbReference type="SAM" id="Phobius"/>
    </source>
</evidence>
<dbReference type="InterPro" id="IPR035897">
    <property type="entry name" value="Toll_tir_struct_dom_sf"/>
</dbReference>
<dbReference type="PANTHER" id="PTHR24365:SF530">
    <property type="entry name" value="MSTPROX-RELATED"/>
    <property type="match status" value="1"/>
</dbReference>
<keyword evidence="2 6" id="KW-0812">Transmembrane</keyword>
<organism evidence="7 8">
    <name type="scientific">Biomphalaria glabrata</name>
    <name type="common">Bloodfluke planorb</name>
    <name type="synonym">Freshwater snail</name>
    <dbReference type="NCBI Taxonomy" id="6526"/>
    <lineage>
        <taxon>Eukaryota</taxon>
        <taxon>Metazoa</taxon>
        <taxon>Spiralia</taxon>
        <taxon>Lophotrochozoa</taxon>
        <taxon>Mollusca</taxon>
        <taxon>Gastropoda</taxon>
        <taxon>Heterobranchia</taxon>
        <taxon>Euthyneura</taxon>
        <taxon>Panpulmonata</taxon>
        <taxon>Hygrophila</taxon>
        <taxon>Lymnaeoidea</taxon>
        <taxon>Planorbidae</taxon>
        <taxon>Biomphalaria</taxon>
    </lineage>
</organism>